<protein>
    <submittedName>
        <fullName evidence="1">Sporulation inhibitor of replication protein SirA</fullName>
    </submittedName>
</protein>
<proteinExistence type="predicted"/>
<dbReference type="InterPro" id="IPR019683">
    <property type="entry name" value="SirA"/>
</dbReference>
<sequence length="184" mass="22289">MEMLKRKYFHRILTKKILSQGQVLTKNSKSFYYNEDRREDKYMRVYSIFNIKKQYQSFVFGRERMLLEMVAKIDDQKESSAKKQLSYICEPMEGKVEGKIYEHLQKCFPDMHWIGDYLGFEHKLKGRIKIKVYEYYIEAICEGSRMLDLDLFQCLSQMNDSFLAFNKEEYECGWLKPVKYASYR</sequence>
<dbReference type="Gene3D" id="3.30.310.250">
    <property type="entry name" value="Sporulation inhibitor of replication protein SirA"/>
    <property type="match status" value="1"/>
</dbReference>
<dbReference type="EMBL" id="CP036528">
    <property type="protein sequence ID" value="QBK25752.1"/>
    <property type="molecule type" value="Genomic_DNA"/>
</dbReference>
<name>A0A4P6UVY5_9BACL</name>
<evidence type="ECO:0000313" key="2">
    <source>
        <dbReference type="Proteomes" id="UP000291151"/>
    </source>
</evidence>
<accession>A0A4P6UVY5</accession>
<dbReference type="AlphaFoldDB" id="A0A4P6UVY5"/>
<dbReference type="InterPro" id="IPR038449">
    <property type="entry name" value="SirA_sf"/>
</dbReference>
<dbReference type="Pfam" id="PF10747">
    <property type="entry name" value="SirA"/>
    <property type="match status" value="1"/>
</dbReference>
<evidence type="ECO:0000313" key="1">
    <source>
        <dbReference type="EMBL" id="QBK25752.1"/>
    </source>
</evidence>
<dbReference type="Proteomes" id="UP000291151">
    <property type="component" value="Chromosome"/>
</dbReference>
<organism evidence="1 2">
    <name type="scientific">Ureibacillus thermophilus</name>
    <dbReference type="NCBI Taxonomy" id="367743"/>
    <lineage>
        <taxon>Bacteria</taxon>
        <taxon>Bacillati</taxon>
        <taxon>Bacillota</taxon>
        <taxon>Bacilli</taxon>
        <taxon>Bacillales</taxon>
        <taxon>Caryophanaceae</taxon>
        <taxon>Ureibacillus</taxon>
    </lineage>
</organism>
<keyword evidence="2" id="KW-1185">Reference proteome</keyword>
<dbReference type="KEGG" id="uth:DKZ56_07670"/>
<gene>
    <name evidence="1" type="primary">sirA</name>
    <name evidence="1" type="ORF">DKZ56_07670</name>
</gene>
<reference evidence="1 2" key="1">
    <citation type="submission" date="2019-02" db="EMBL/GenBank/DDBJ databases">
        <title>Ureibacillus thermophilus.</title>
        <authorList>
            <person name="Sunny J.S."/>
            <person name="Natarajan A."/>
            <person name="Saleena L.M."/>
        </authorList>
    </citation>
    <scope>NUCLEOTIDE SEQUENCE [LARGE SCALE GENOMIC DNA]</scope>
    <source>
        <strain evidence="1 2">LM102</strain>
    </source>
</reference>